<sequence>MTAGDDRSGRVVRVAVLAAEGVAQGVDGVPLESESYVGIDAGGDADVGVAQKLLEHHEVDALFQEQGGGRMSKVVETDAAESGPVEEATEATGEVGRVDRGP</sequence>
<name>A0A0M8QGN4_9ACTN</name>
<proteinExistence type="predicted"/>
<dbReference type="AlphaFoldDB" id="A0A0M8QGN4"/>
<evidence type="ECO:0000313" key="2">
    <source>
        <dbReference type="EMBL" id="KOT35737.1"/>
    </source>
</evidence>
<organism evidence="2 3">
    <name type="scientific">Streptomyces caelestis</name>
    <dbReference type="NCBI Taxonomy" id="36816"/>
    <lineage>
        <taxon>Bacteria</taxon>
        <taxon>Bacillati</taxon>
        <taxon>Actinomycetota</taxon>
        <taxon>Actinomycetes</taxon>
        <taxon>Kitasatosporales</taxon>
        <taxon>Streptomycetaceae</taxon>
        <taxon>Streptomyces</taxon>
    </lineage>
</organism>
<dbReference type="PATRIC" id="fig|36816.3.peg.5095"/>
<feature type="region of interest" description="Disordered" evidence="1">
    <location>
        <begin position="67"/>
        <end position="102"/>
    </location>
</feature>
<evidence type="ECO:0000256" key="1">
    <source>
        <dbReference type="SAM" id="MobiDB-lite"/>
    </source>
</evidence>
<accession>A0A0M8QGN4</accession>
<keyword evidence="3" id="KW-1185">Reference proteome</keyword>
<dbReference type="EMBL" id="LGCN01000210">
    <property type="protein sequence ID" value="KOT35737.1"/>
    <property type="molecule type" value="Genomic_DNA"/>
</dbReference>
<dbReference type="Proteomes" id="UP000037773">
    <property type="component" value="Unassembled WGS sequence"/>
</dbReference>
<gene>
    <name evidence="2" type="ORF">ADK41_23560</name>
</gene>
<protein>
    <submittedName>
        <fullName evidence="2">Uncharacterized protein</fullName>
    </submittedName>
</protein>
<reference evidence="2 3" key="1">
    <citation type="submission" date="2015-07" db="EMBL/GenBank/DDBJ databases">
        <authorList>
            <person name="Noorani M."/>
        </authorList>
    </citation>
    <scope>NUCLEOTIDE SEQUENCE [LARGE SCALE GENOMIC DNA]</scope>
    <source>
        <strain evidence="2 3">NRRL B-24567</strain>
    </source>
</reference>
<evidence type="ECO:0000313" key="3">
    <source>
        <dbReference type="Proteomes" id="UP000037773"/>
    </source>
</evidence>
<comment type="caution">
    <text evidence="2">The sequence shown here is derived from an EMBL/GenBank/DDBJ whole genome shotgun (WGS) entry which is preliminary data.</text>
</comment>